<evidence type="ECO:0000256" key="7">
    <source>
        <dbReference type="SAM" id="MobiDB-lite"/>
    </source>
</evidence>
<keyword evidence="5" id="KW-0539">Nucleus</keyword>
<feature type="coiled-coil region" evidence="6">
    <location>
        <begin position="573"/>
        <end position="607"/>
    </location>
</feature>
<dbReference type="GO" id="GO:0006351">
    <property type="term" value="P:DNA-templated transcription"/>
    <property type="evidence" value="ECO:0007669"/>
    <property type="project" value="InterPro"/>
</dbReference>
<feature type="region of interest" description="Disordered" evidence="7">
    <location>
        <begin position="41"/>
        <end position="98"/>
    </location>
</feature>
<keyword evidence="3" id="KW-0805">Transcription regulation</keyword>
<dbReference type="PANTHER" id="PTHR47338">
    <property type="entry name" value="ZN(II)2CYS6 TRANSCRIPTION FACTOR (EUROFUNG)-RELATED"/>
    <property type="match status" value="1"/>
</dbReference>
<dbReference type="GeneID" id="67029719"/>
<dbReference type="KEGG" id="rsx:RhiXN_07440"/>
<dbReference type="InterPro" id="IPR007219">
    <property type="entry name" value="XnlR_reg_dom"/>
</dbReference>
<sequence>MPEAQAVISDATGVSLSVKDVVRVVMLDRIKEIESKIREIELRRERSVMSSQRPSPCTSNESPNADISTLESGSQSPSPPSAPDRFPHTASKSPSQPMLNTPWFDSGVLSYKGSLNLNLPVEVSNIFLNMFMQRRSISGFELHIDRVIRSFQPRRSDAPVPALLYTILLLGCHFIPDPELKFWESVLFERAKLEIDANITRAHANDSKEYNPLHHLQAMVMLGQWFYLKNRLLEGHVFIVRATRFAAALGLHELDSCIYGHYVARVMGSSKRKMGRWSPRDSVELGEAINLWWACFERDYGGSLINGLPPSISLKDIKTGWPVALADFEAVDSGLFNTNYSVASLLDIRYYHAIGDVSQDSSNCILAKCVTLVHCAGMLDTERISGSEVTDEWWARFEECDRAIDIFTTSVQRAYVNRDIQEVAIIALSHTAVDSATIQLHGPLADYKLQIGAQGDPRGIRPDNSLGGYSYTRCIEACRSIALITAYIENIDINHMQMFFGVSLSCAAQVLAKQIPRLRESGHTAQAQEMERQISIIAKSMEKLFAIYPVLGEQLDVRTLECLAVGSRCQYQNEMYQTRTEALQHKIKELEAQIQGLEHQNLDLSSLQRADGNPLYPSPGLSYRSSCSPVSQVPITPPVVTDSIEGAMSYSIRDLPSVSSILPSESQLSRDQPNSEGPEPSAEVVRHLLGVFAERRVQCCFELDLETVLRGLEPGSATPIVPALYYAMLLIACHFTQDPVLKIWETVFVQRVRWEIDNNITRSHRGRTHNYNSLHHLVSPAGGSCPHQPGNSVRNGTRLASAAFACLPGKF</sequence>
<keyword evidence="2" id="KW-0479">Metal-binding</keyword>
<evidence type="ECO:0000256" key="1">
    <source>
        <dbReference type="ARBA" id="ARBA00004123"/>
    </source>
</evidence>
<evidence type="ECO:0000256" key="3">
    <source>
        <dbReference type="ARBA" id="ARBA00023015"/>
    </source>
</evidence>
<evidence type="ECO:0000256" key="5">
    <source>
        <dbReference type="ARBA" id="ARBA00023242"/>
    </source>
</evidence>
<evidence type="ECO:0000313" key="9">
    <source>
        <dbReference type="EMBL" id="QRW25491.1"/>
    </source>
</evidence>
<evidence type="ECO:0000256" key="2">
    <source>
        <dbReference type="ARBA" id="ARBA00022723"/>
    </source>
</evidence>
<accession>A0A8H8P7Y3</accession>
<keyword evidence="6" id="KW-0175">Coiled coil</keyword>
<dbReference type="GO" id="GO:0000981">
    <property type="term" value="F:DNA-binding transcription factor activity, RNA polymerase II-specific"/>
    <property type="evidence" value="ECO:0007669"/>
    <property type="project" value="InterPro"/>
</dbReference>
<dbReference type="EMBL" id="CP059670">
    <property type="protein sequence ID" value="QRW25491.1"/>
    <property type="molecule type" value="Genomic_DNA"/>
</dbReference>
<gene>
    <name evidence="9" type="ORF">RhiXN_07440</name>
</gene>
<comment type="subcellular location">
    <subcellularLocation>
        <location evidence="1">Nucleus</location>
    </subcellularLocation>
</comment>
<proteinExistence type="predicted"/>
<evidence type="ECO:0000256" key="6">
    <source>
        <dbReference type="SAM" id="Coils"/>
    </source>
</evidence>
<keyword evidence="4" id="KW-0804">Transcription</keyword>
<evidence type="ECO:0000313" key="10">
    <source>
        <dbReference type="Proteomes" id="UP000650533"/>
    </source>
</evidence>
<organism evidence="9 10">
    <name type="scientific">Rhizoctonia solani</name>
    <dbReference type="NCBI Taxonomy" id="456999"/>
    <lineage>
        <taxon>Eukaryota</taxon>
        <taxon>Fungi</taxon>
        <taxon>Dikarya</taxon>
        <taxon>Basidiomycota</taxon>
        <taxon>Agaricomycotina</taxon>
        <taxon>Agaricomycetes</taxon>
        <taxon>Cantharellales</taxon>
        <taxon>Ceratobasidiaceae</taxon>
        <taxon>Rhizoctonia</taxon>
    </lineage>
</organism>
<dbReference type="RefSeq" id="XP_043185728.1">
    <property type="nucleotide sequence ID" value="XM_043327256.1"/>
</dbReference>
<dbReference type="CDD" id="cd12148">
    <property type="entry name" value="fungal_TF_MHR"/>
    <property type="match status" value="1"/>
</dbReference>
<dbReference type="InterPro" id="IPR050815">
    <property type="entry name" value="TF_fung"/>
</dbReference>
<dbReference type="Proteomes" id="UP000650533">
    <property type="component" value="Chromosome 13"/>
</dbReference>
<dbReference type="GO" id="GO:0008270">
    <property type="term" value="F:zinc ion binding"/>
    <property type="evidence" value="ECO:0007669"/>
    <property type="project" value="InterPro"/>
</dbReference>
<dbReference type="AlphaFoldDB" id="A0A8H8P7Y3"/>
<reference evidence="9" key="1">
    <citation type="submission" date="2020-05" db="EMBL/GenBank/DDBJ databases">
        <title>Evolutionary and genomic comparisons of hybrid uninucleate and nonhybrid Rhizoctonia fungi.</title>
        <authorList>
            <person name="Li C."/>
            <person name="Chen X."/>
        </authorList>
    </citation>
    <scope>NUCLEOTIDE SEQUENCE</scope>
    <source>
        <strain evidence="9">AG-1 IA</strain>
    </source>
</reference>
<feature type="domain" description="Xylanolytic transcriptional activator regulatory" evidence="8">
    <location>
        <begin position="235"/>
        <end position="328"/>
    </location>
</feature>
<dbReference type="SMART" id="SM00906">
    <property type="entry name" value="Fungal_trans"/>
    <property type="match status" value="1"/>
</dbReference>
<dbReference type="GO" id="GO:0005634">
    <property type="term" value="C:nucleus"/>
    <property type="evidence" value="ECO:0007669"/>
    <property type="project" value="UniProtKB-SubCell"/>
</dbReference>
<dbReference type="PANTHER" id="PTHR47338:SF29">
    <property type="entry name" value="ZN(2)-C6 FUNGAL-TYPE DOMAIN-CONTAINING PROTEIN"/>
    <property type="match status" value="1"/>
</dbReference>
<protein>
    <submittedName>
        <fullName evidence="9">Fungal specific transcription factor domain</fullName>
    </submittedName>
</protein>
<feature type="compositionally biased region" description="Polar residues" evidence="7">
    <location>
        <begin position="48"/>
        <end position="71"/>
    </location>
</feature>
<dbReference type="GO" id="GO:0003677">
    <property type="term" value="F:DNA binding"/>
    <property type="evidence" value="ECO:0007669"/>
    <property type="project" value="InterPro"/>
</dbReference>
<evidence type="ECO:0000259" key="8">
    <source>
        <dbReference type="SMART" id="SM00906"/>
    </source>
</evidence>
<evidence type="ECO:0000256" key="4">
    <source>
        <dbReference type="ARBA" id="ARBA00023163"/>
    </source>
</evidence>
<dbReference type="Pfam" id="PF04082">
    <property type="entry name" value="Fungal_trans"/>
    <property type="match status" value="1"/>
</dbReference>
<name>A0A8H8P7Y3_9AGAM</name>